<name>M3HNT4_CANMX</name>
<dbReference type="Gene3D" id="3.40.120.10">
    <property type="entry name" value="Alpha-D-Glucose-1,6-Bisphosphate, subunit A, domain 3"/>
    <property type="match status" value="3"/>
</dbReference>
<comment type="caution">
    <text evidence="14">The sequence shown here is derived from an EMBL/GenBank/DDBJ whole genome shotgun (WGS) entry which is preliminary data.</text>
</comment>
<evidence type="ECO:0000256" key="7">
    <source>
        <dbReference type="ARBA" id="ARBA00022723"/>
    </source>
</evidence>
<keyword evidence="7" id="KW-0479">Metal-binding</keyword>
<dbReference type="InterPro" id="IPR016066">
    <property type="entry name" value="A-D-PHexomutase_CS"/>
</dbReference>
<dbReference type="OrthoDB" id="8300170at2759"/>
<dbReference type="PANTHER" id="PTHR45745:SF1">
    <property type="entry name" value="PHOSPHOGLUCOMUTASE 2B-RELATED"/>
    <property type="match status" value="1"/>
</dbReference>
<dbReference type="InterPro" id="IPR005846">
    <property type="entry name" value="A-D-PHexomutase_a/b/a-III"/>
</dbReference>
<dbReference type="GO" id="GO:0005737">
    <property type="term" value="C:cytoplasm"/>
    <property type="evidence" value="ECO:0007669"/>
    <property type="project" value="UniProtKB-SubCell"/>
</dbReference>
<organism evidence="14 15">
    <name type="scientific">Candida maltosa (strain Xu316)</name>
    <name type="common">Yeast</name>
    <dbReference type="NCBI Taxonomy" id="1245528"/>
    <lineage>
        <taxon>Eukaryota</taxon>
        <taxon>Fungi</taxon>
        <taxon>Dikarya</taxon>
        <taxon>Ascomycota</taxon>
        <taxon>Saccharomycotina</taxon>
        <taxon>Pichiomycetes</taxon>
        <taxon>Debaryomycetaceae</taxon>
        <taxon>Candida/Lodderomyces clade</taxon>
        <taxon>Candida</taxon>
    </lineage>
</organism>
<keyword evidence="9" id="KW-0413">Isomerase</keyword>
<dbReference type="InterPro" id="IPR036900">
    <property type="entry name" value="A-D-PHexomutase_C_sf"/>
</dbReference>
<evidence type="ECO:0000259" key="13">
    <source>
        <dbReference type="Pfam" id="PF02880"/>
    </source>
</evidence>
<evidence type="ECO:0000259" key="12">
    <source>
        <dbReference type="Pfam" id="PF02879"/>
    </source>
</evidence>
<dbReference type="HOGENOM" id="CLU_016950_0_1_1"/>
<evidence type="ECO:0000256" key="2">
    <source>
        <dbReference type="ARBA" id="ARBA00004496"/>
    </source>
</evidence>
<dbReference type="OMA" id="GYCVDPE"/>
<keyword evidence="5" id="KW-0313">Glucose metabolism</keyword>
<evidence type="ECO:0000256" key="5">
    <source>
        <dbReference type="ARBA" id="ARBA00022526"/>
    </source>
</evidence>
<accession>M3HNT4</accession>
<feature type="domain" description="Alpha-D-phosphohexomutase alpha/beta/alpha" evidence="12">
    <location>
        <begin position="242"/>
        <end position="342"/>
    </location>
</feature>
<evidence type="ECO:0000313" key="15">
    <source>
        <dbReference type="Proteomes" id="UP000011777"/>
    </source>
</evidence>
<dbReference type="SUPFAM" id="SSF55957">
    <property type="entry name" value="Phosphoglucomutase, C-terminal domain"/>
    <property type="match status" value="1"/>
</dbReference>
<dbReference type="Proteomes" id="UP000011777">
    <property type="component" value="Unassembled WGS sequence"/>
</dbReference>
<dbReference type="CDD" id="cd05799">
    <property type="entry name" value="PGM2"/>
    <property type="match status" value="1"/>
</dbReference>
<dbReference type="Pfam" id="PF02879">
    <property type="entry name" value="PGM_PMM_II"/>
    <property type="match status" value="1"/>
</dbReference>
<dbReference type="GO" id="GO:0006166">
    <property type="term" value="P:purine ribonucleoside salvage"/>
    <property type="evidence" value="ECO:0007669"/>
    <property type="project" value="TreeGrafter"/>
</dbReference>
<keyword evidence="15" id="KW-1185">Reference proteome</keyword>
<dbReference type="GO" id="GO:0008973">
    <property type="term" value="F:phosphopentomutase activity"/>
    <property type="evidence" value="ECO:0007669"/>
    <property type="project" value="TreeGrafter"/>
</dbReference>
<comment type="similarity">
    <text evidence="3">Belongs to the phosphohexose mutase family.</text>
</comment>
<dbReference type="PROSITE" id="PS00710">
    <property type="entry name" value="PGM_PMM"/>
    <property type="match status" value="1"/>
</dbReference>
<dbReference type="InterPro" id="IPR005844">
    <property type="entry name" value="A-D-PHexomutase_a/b/a-I"/>
</dbReference>
<dbReference type="EMBL" id="AOGT01000808">
    <property type="protein sequence ID" value="EMG49117.1"/>
    <property type="molecule type" value="Genomic_DNA"/>
</dbReference>
<evidence type="ECO:0000256" key="3">
    <source>
        <dbReference type="ARBA" id="ARBA00010231"/>
    </source>
</evidence>
<dbReference type="FunFam" id="3.40.120.10:FF:000035">
    <property type="entry name" value="Pgm3p"/>
    <property type="match status" value="1"/>
</dbReference>
<evidence type="ECO:0000256" key="1">
    <source>
        <dbReference type="ARBA" id="ARBA00001946"/>
    </source>
</evidence>
<feature type="domain" description="Alpha-D-phosphohexomutase alpha/beta/alpha" evidence="11">
    <location>
        <begin position="148"/>
        <end position="208"/>
    </location>
</feature>
<dbReference type="eggNOG" id="KOG1220">
    <property type="taxonomic scope" value="Eukaryota"/>
</dbReference>
<evidence type="ECO:0000256" key="10">
    <source>
        <dbReference type="ARBA" id="ARBA00023277"/>
    </source>
</evidence>
<feature type="domain" description="Alpha-D-phosphohexomutase alpha/beta/alpha" evidence="11">
    <location>
        <begin position="48"/>
        <end position="122"/>
    </location>
</feature>
<proteinExistence type="inferred from homology"/>
<dbReference type="InterPro" id="IPR005845">
    <property type="entry name" value="A-D-PHexomutase_a/b/a-II"/>
</dbReference>
<evidence type="ECO:0000256" key="6">
    <source>
        <dbReference type="ARBA" id="ARBA00022553"/>
    </source>
</evidence>
<gene>
    <name evidence="14" type="ORF">G210_0202</name>
</gene>
<dbReference type="STRING" id="1245528.M3HNT4"/>
<comment type="subcellular location">
    <subcellularLocation>
        <location evidence="2">Cytoplasm</location>
    </subcellularLocation>
</comment>
<comment type="cofactor">
    <cofactor evidence="1">
        <name>Mg(2+)</name>
        <dbReference type="ChEBI" id="CHEBI:18420"/>
    </cofactor>
</comment>
<dbReference type="SUPFAM" id="SSF53738">
    <property type="entry name" value="Phosphoglucomutase, first 3 domains"/>
    <property type="match status" value="3"/>
</dbReference>
<protein>
    <recommendedName>
        <fullName evidence="16">Phosphoribomutase</fullName>
    </recommendedName>
</protein>
<keyword evidence="6" id="KW-0597">Phosphoprotein</keyword>
<dbReference type="GO" id="GO:0000287">
    <property type="term" value="F:magnesium ion binding"/>
    <property type="evidence" value="ECO:0007669"/>
    <property type="project" value="InterPro"/>
</dbReference>
<dbReference type="GO" id="GO:0005634">
    <property type="term" value="C:nucleus"/>
    <property type="evidence" value="ECO:0007669"/>
    <property type="project" value="TreeGrafter"/>
</dbReference>
<dbReference type="AlphaFoldDB" id="M3HNT4"/>
<dbReference type="GO" id="GO:0006006">
    <property type="term" value="P:glucose metabolic process"/>
    <property type="evidence" value="ECO:0007669"/>
    <property type="project" value="UniProtKB-KW"/>
</dbReference>
<dbReference type="PANTHER" id="PTHR45745">
    <property type="entry name" value="PHOSPHOMANNOMUTASE 45A"/>
    <property type="match status" value="1"/>
</dbReference>
<evidence type="ECO:0000259" key="11">
    <source>
        <dbReference type="Pfam" id="PF02878"/>
    </source>
</evidence>
<feature type="domain" description="Alpha-D-phosphohexomutase alpha/beta/alpha" evidence="13">
    <location>
        <begin position="353"/>
        <end position="472"/>
    </location>
</feature>
<keyword evidence="8" id="KW-0460">Magnesium</keyword>
<sequence>MSLNQTKLDELVDSWLSIDINPESRDEIKQLQANKNYEKLDQKLSQRIAFGTAGLRSSMESGFSHMNDVTVLQASQGLIKYLLKHTPTSIVIGYDHRFNSQRFAEILASVAISQNVKVYYLGSIDNLSKETLKLTKGEIEVKNNDDADRGYVHTPLVPFAIDHFKASGGVMITASHNPANDNGYKVYYSNGCQIIPPVDKDIADSIEDNLIPWEGVWDVYENIQKGIKDGLLVTVRDQVTTEYIKGVKEKLIKDENLDFEFVYTPMHGVGQDIFTKCVDLFKSPKWKEVAQQAHPDPAFPTVSFPNPEEKGALDLAIKTAKELGYKLVLANDPDADRFSVAVESKGTWKQLTGNEIGFLFAMYVIEQQENLDKIYLVNSTVSSQILKSMADIDGFHFQDTLTGFKWIGNKAIDLQNEGYVVPFGYEEAIGFMFDLVHDKDGVSAATIFLQLYQQWFSSGEKDVLDKLEEGYKKYGWFKDYNGYYRLSDMSTLGKIFSAIRSSFDGDSPKKIGEFEVVAWRDLTVGYDSTTNNHIPLLPVDPSSQMITASLRFPDDPNAEVRFTCRGSGTEPKLKLYVEGKSLSSEKSAVDIATKCWDVLKTEWFKPEEYNLQEVKP</sequence>
<evidence type="ECO:0000313" key="14">
    <source>
        <dbReference type="EMBL" id="EMG49117.1"/>
    </source>
</evidence>
<dbReference type="Pfam" id="PF02878">
    <property type="entry name" value="PGM_PMM_I"/>
    <property type="match status" value="2"/>
</dbReference>
<evidence type="ECO:0000256" key="9">
    <source>
        <dbReference type="ARBA" id="ARBA00023235"/>
    </source>
</evidence>
<keyword evidence="10" id="KW-0119">Carbohydrate metabolism</keyword>
<dbReference type="InterPro" id="IPR016055">
    <property type="entry name" value="A-D-PHexomutase_a/b/a-I/II/III"/>
</dbReference>
<dbReference type="Pfam" id="PF02880">
    <property type="entry name" value="PGM_PMM_III"/>
    <property type="match status" value="1"/>
</dbReference>
<keyword evidence="4" id="KW-0963">Cytoplasm</keyword>
<evidence type="ECO:0008006" key="16">
    <source>
        <dbReference type="Google" id="ProtNLM"/>
    </source>
</evidence>
<evidence type="ECO:0000256" key="4">
    <source>
        <dbReference type="ARBA" id="ARBA00022490"/>
    </source>
</evidence>
<evidence type="ECO:0000256" key="8">
    <source>
        <dbReference type="ARBA" id="ARBA00022842"/>
    </source>
</evidence>
<reference evidence="14 15" key="1">
    <citation type="submission" date="2013-02" db="EMBL/GenBank/DDBJ databases">
        <title>Genome sequence of Candida maltosa Xu316, a potential industrial strain for xylitol and ethanol production.</title>
        <authorList>
            <person name="Yu J."/>
            <person name="Wang Q."/>
            <person name="Geng X."/>
            <person name="Bao W."/>
            <person name="He P."/>
            <person name="Cai J."/>
        </authorList>
    </citation>
    <scope>NUCLEOTIDE SEQUENCE [LARGE SCALE GENOMIC DNA]</scope>
    <source>
        <strain evidence="15">Xu316</strain>
    </source>
</reference>